<organism evidence="2 3">
    <name type="scientific">Endocarpon pusillum</name>
    <dbReference type="NCBI Taxonomy" id="364733"/>
    <lineage>
        <taxon>Eukaryota</taxon>
        <taxon>Fungi</taxon>
        <taxon>Dikarya</taxon>
        <taxon>Ascomycota</taxon>
        <taxon>Pezizomycotina</taxon>
        <taxon>Eurotiomycetes</taxon>
        <taxon>Chaetothyriomycetidae</taxon>
        <taxon>Verrucariales</taxon>
        <taxon>Verrucariaceae</taxon>
        <taxon>Endocarpon</taxon>
    </lineage>
</organism>
<name>A0A8H7AJZ3_9EURO</name>
<dbReference type="AlphaFoldDB" id="A0A8H7AJZ3"/>
<feature type="compositionally biased region" description="Basic and acidic residues" evidence="1">
    <location>
        <begin position="1"/>
        <end position="25"/>
    </location>
</feature>
<dbReference type="InterPro" id="IPR011009">
    <property type="entry name" value="Kinase-like_dom_sf"/>
</dbReference>
<evidence type="ECO:0008006" key="4">
    <source>
        <dbReference type="Google" id="ProtNLM"/>
    </source>
</evidence>
<accession>A0A8H7AJZ3</accession>
<dbReference type="InterPro" id="IPR051678">
    <property type="entry name" value="AGP_Transferase"/>
</dbReference>
<dbReference type="Proteomes" id="UP000606974">
    <property type="component" value="Unassembled WGS sequence"/>
</dbReference>
<protein>
    <recommendedName>
        <fullName evidence="4">Aminoglycoside phosphotransferase domain-containing protein</fullName>
    </recommendedName>
</protein>
<keyword evidence="3" id="KW-1185">Reference proteome</keyword>
<proteinExistence type="predicted"/>
<feature type="region of interest" description="Disordered" evidence="1">
    <location>
        <begin position="1"/>
        <end position="52"/>
    </location>
</feature>
<sequence>MEEQAKDSPADESKNSSKEKSKDLTEDQPDNSADDSPIGSHSTTPNSTSTYEWSHEPFLSFQHKIVELAGQMGASKISDVMRLTGGSSNRVISATVCCGDESAPQIRGVFRIPRFTIWQDDEKAATEPYELDRRIYEQVAMSSFLAAHGVPAPRILAFDATSANAINSPYTFQELASGTRLDELYPSMALEEKLSIVDGVVDVLASLESIKFSEAGRIDYVKQPPNSQSMLPCKAGFLDYVSSGNPTAGFEISGFGTGGDPGEPRDPTRTTRFLLDMLKEQLDAWITYEIEKAPGPPEFTTDMFRRLQSVVQEMETLGFFESSVAQHGGEPEPQNILYHFDLEARNILVAPIPGSGQTGLATDLGSKTACRLWKYSELYGETDNSMTCVYDGDVDLLSADRYGEGSGRLSEDDCRIKSHFEESFVRKLSTQKSNIDMAVYQDEAYGRGPWLRRLARFAIDGFSDSADVKRFDRFVEEWDRARPTFQTSRI</sequence>
<dbReference type="EMBL" id="JAACFV010000054">
    <property type="protein sequence ID" value="KAF7508416.1"/>
    <property type="molecule type" value="Genomic_DNA"/>
</dbReference>
<evidence type="ECO:0000313" key="2">
    <source>
        <dbReference type="EMBL" id="KAF7508416.1"/>
    </source>
</evidence>
<reference evidence="2" key="1">
    <citation type="submission" date="2020-02" db="EMBL/GenBank/DDBJ databases">
        <authorList>
            <person name="Palmer J.M."/>
        </authorList>
    </citation>
    <scope>NUCLEOTIDE SEQUENCE</scope>
    <source>
        <strain evidence="2">EPUS1.4</strain>
        <tissue evidence="2">Thallus</tissue>
    </source>
</reference>
<dbReference type="PANTHER" id="PTHR21310:SF56">
    <property type="entry name" value="AMINOGLYCOSIDE PHOSPHOTRANSFERASE DOMAIN-CONTAINING PROTEIN"/>
    <property type="match status" value="1"/>
</dbReference>
<dbReference type="PANTHER" id="PTHR21310">
    <property type="entry name" value="AMINOGLYCOSIDE PHOSPHOTRANSFERASE-RELATED-RELATED"/>
    <property type="match status" value="1"/>
</dbReference>
<evidence type="ECO:0000313" key="3">
    <source>
        <dbReference type="Proteomes" id="UP000606974"/>
    </source>
</evidence>
<evidence type="ECO:0000256" key="1">
    <source>
        <dbReference type="SAM" id="MobiDB-lite"/>
    </source>
</evidence>
<dbReference type="OrthoDB" id="2968323at2759"/>
<gene>
    <name evidence="2" type="ORF">GJ744_009269</name>
</gene>
<dbReference type="SUPFAM" id="SSF56112">
    <property type="entry name" value="Protein kinase-like (PK-like)"/>
    <property type="match status" value="1"/>
</dbReference>
<comment type="caution">
    <text evidence="2">The sequence shown here is derived from an EMBL/GenBank/DDBJ whole genome shotgun (WGS) entry which is preliminary data.</text>
</comment>
<feature type="compositionally biased region" description="Polar residues" evidence="1">
    <location>
        <begin position="39"/>
        <end position="52"/>
    </location>
</feature>